<evidence type="ECO:0000256" key="1">
    <source>
        <dbReference type="ARBA" id="ARBA00006484"/>
    </source>
</evidence>
<dbReference type="SMART" id="SM00822">
    <property type="entry name" value="PKS_KR"/>
    <property type="match status" value="1"/>
</dbReference>
<dbReference type="Pfam" id="PF13561">
    <property type="entry name" value="adh_short_C2"/>
    <property type="match status" value="1"/>
</dbReference>
<keyword evidence="5" id="KW-1185">Reference proteome</keyword>
<comment type="caution">
    <text evidence="4">The sequence shown here is derived from an EMBL/GenBank/DDBJ whole genome shotgun (WGS) entry which is preliminary data.</text>
</comment>
<dbReference type="Proteomes" id="UP000580474">
    <property type="component" value="Unassembled WGS sequence"/>
</dbReference>
<dbReference type="PROSITE" id="PS00061">
    <property type="entry name" value="ADH_SHORT"/>
    <property type="match status" value="1"/>
</dbReference>
<proteinExistence type="inferred from homology"/>
<keyword evidence="2" id="KW-0560">Oxidoreductase</keyword>
<dbReference type="AlphaFoldDB" id="A0A840NHV5"/>
<organism evidence="4 5">
    <name type="scientific">Saccharopolyspora gloriosae</name>
    <dbReference type="NCBI Taxonomy" id="455344"/>
    <lineage>
        <taxon>Bacteria</taxon>
        <taxon>Bacillati</taxon>
        <taxon>Actinomycetota</taxon>
        <taxon>Actinomycetes</taxon>
        <taxon>Pseudonocardiales</taxon>
        <taxon>Pseudonocardiaceae</taxon>
        <taxon>Saccharopolyspora</taxon>
    </lineage>
</organism>
<dbReference type="GO" id="GO:0016491">
    <property type="term" value="F:oxidoreductase activity"/>
    <property type="evidence" value="ECO:0007669"/>
    <property type="project" value="UniProtKB-KW"/>
</dbReference>
<dbReference type="GO" id="GO:0032787">
    <property type="term" value="P:monocarboxylic acid metabolic process"/>
    <property type="evidence" value="ECO:0007669"/>
    <property type="project" value="UniProtKB-ARBA"/>
</dbReference>
<comment type="similarity">
    <text evidence="1">Belongs to the short-chain dehydrogenases/reductases (SDR) family.</text>
</comment>
<evidence type="ECO:0000259" key="3">
    <source>
        <dbReference type="SMART" id="SM00822"/>
    </source>
</evidence>
<dbReference type="NCBIfam" id="NF005559">
    <property type="entry name" value="PRK07231.1"/>
    <property type="match status" value="1"/>
</dbReference>
<dbReference type="CDD" id="cd05233">
    <property type="entry name" value="SDR_c"/>
    <property type="match status" value="1"/>
</dbReference>
<feature type="domain" description="Ketoreductase" evidence="3">
    <location>
        <begin position="9"/>
        <end position="184"/>
    </location>
</feature>
<dbReference type="InterPro" id="IPR002347">
    <property type="entry name" value="SDR_fam"/>
</dbReference>
<evidence type="ECO:0000313" key="4">
    <source>
        <dbReference type="EMBL" id="MBB5069858.1"/>
    </source>
</evidence>
<dbReference type="RefSeq" id="WP_184479481.1">
    <property type="nucleotide sequence ID" value="NZ_JACHIV010000001.1"/>
</dbReference>
<dbReference type="PRINTS" id="PR00081">
    <property type="entry name" value="GDHRDH"/>
</dbReference>
<dbReference type="InterPro" id="IPR050259">
    <property type="entry name" value="SDR"/>
</dbReference>
<protein>
    <submittedName>
        <fullName evidence="4">NAD(P)-dependent dehydrogenase (Short-subunit alcohol dehydrogenase family)</fullName>
    </submittedName>
</protein>
<dbReference type="InterPro" id="IPR057326">
    <property type="entry name" value="KR_dom"/>
</dbReference>
<accession>A0A840NHV5</accession>
<evidence type="ECO:0000313" key="5">
    <source>
        <dbReference type="Proteomes" id="UP000580474"/>
    </source>
</evidence>
<dbReference type="PANTHER" id="PTHR42879:SF2">
    <property type="entry name" value="3-OXOACYL-[ACYL-CARRIER-PROTEIN] REDUCTASE FABG"/>
    <property type="match status" value="1"/>
</dbReference>
<reference evidence="4 5" key="1">
    <citation type="submission" date="2020-08" db="EMBL/GenBank/DDBJ databases">
        <title>Sequencing the genomes of 1000 actinobacteria strains.</title>
        <authorList>
            <person name="Klenk H.-P."/>
        </authorList>
    </citation>
    <scope>NUCLEOTIDE SEQUENCE [LARGE SCALE GENOMIC DNA]</scope>
    <source>
        <strain evidence="4 5">DSM 45582</strain>
    </source>
</reference>
<dbReference type="InterPro" id="IPR036291">
    <property type="entry name" value="NAD(P)-bd_dom_sf"/>
</dbReference>
<dbReference type="PANTHER" id="PTHR42879">
    <property type="entry name" value="3-OXOACYL-(ACYL-CARRIER-PROTEIN) REDUCTASE"/>
    <property type="match status" value="1"/>
</dbReference>
<gene>
    <name evidence="4" type="ORF">BJ969_002946</name>
</gene>
<dbReference type="SUPFAM" id="SSF51735">
    <property type="entry name" value="NAD(P)-binding Rossmann-fold domains"/>
    <property type="match status" value="1"/>
</dbReference>
<sequence>MTTKELEGKKALVTGATSGIGRAIAVRLAQEGATVTTTGRRAELGEQTVRLIEQAGGKGRFIAADVGELDDIARLAQEAGDVDVLVNNAATASYTPTPQQTPAVYQQVFDVNVRATYFLTAALVPSMVERGHGTIINVSSITAVAGAPVGAVYSASKGAVDALTRTWAAEFGPQWIRVNALAPGPVRTDKALELGAELFEQMTPTMPLRRIGEPAEIAEAALFLTSERTGYISGTVLTADGGFTAI</sequence>
<dbReference type="FunFam" id="3.40.50.720:FF:000084">
    <property type="entry name" value="Short-chain dehydrogenase reductase"/>
    <property type="match status" value="1"/>
</dbReference>
<name>A0A840NHV5_9PSEU</name>
<dbReference type="InterPro" id="IPR020904">
    <property type="entry name" value="Sc_DH/Rdtase_CS"/>
</dbReference>
<dbReference type="PRINTS" id="PR00080">
    <property type="entry name" value="SDRFAMILY"/>
</dbReference>
<evidence type="ECO:0000256" key="2">
    <source>
        <dbReference type="ARBA" id="ARBA00023002"/>
    </source>
</evidence>
<dbReference type="Gene3D" id="3.40.50.720">
    <property type="entry name" value="NAD(P)-binding Rossmann-like Domain"/>
    <property type="match status" value="1"/>
</dbReference>
<dbReference type="EMBL" id="JACHIV010000001">
    <property type="protein sequence ID" value="MBB5069858.1"/>
    <property type="molecule type" value="Genomic_DNA"/>
</dbReference>